<feature type="chain" id="PRO_5011267235" evidence="1">
    <location>
        <begin position="21"/>
        <end position="377"/>
    </location>
</feature>
<dbReference type="GeneID" id="51387618"/>
<dbReference type="Pfam" id="PF13416">
    <property type="entry name" value="SBP_bac_8"/>
    <property type="match status" value="1"/>
</dbReference>
<dbReference type="PANTHER" id="PTHR42779:SF1">
    <property type="entry name" value="PROTEIN YNJB"/>
    <property type="match status" value="1"/>
</dbReference>
<dbReference type="SUPFAM" id="SSF53850">
    <property type="entry name" value="Periplasmic binding protein-like II"/>
    <property type="match status" value="1"/>
</dbReference>
<sequence>MKRIFAATLMMSTPLAAVQAQELTVLTAGDQNMVDYVNEYLGPLFEKQHPGVKVRAVGTGPGDAGSQKILERFNAQQAAGAKVWDTDVAVVHEKFVGPMVQKGDLLKYRDDIASGKLVSMAAADKAMGTDVKGYVMPMFSSQTALAYNPSMVANPPKSYDEIQQWAAANPKMFGYNGIKGGASGVSFVMGWIYAYGGDAQKLMNGPFDEAEAKKWQPAFERLKAFNKNVTLTPGNAGTLDMLSRGEIAMGPVWVDMFYSWKASGQLPDNFKLLLPAPGMPGQPMHYVIPAQAPNRELAKQFVELATSAKVQAEGIVERFNWYPGIDAKYVQAELKPAVWQRLFTDVTPDELASKGKTFPIAPYHTAILNAYEQAMAK</sequence>
<reference evidence="3" key="1">
    <citation type="submission" date="2017-12" db="EMBL/GenBank/DDBJ databases">
        <title>First report on the novel genomospecies/subspecies of Pectobacterium carotovorum in Russia.</title>
        <authorList>
            <person name="Shirshikov F.V."/>
            <person name="Miroshnikov K."/>
            <person name="Toshakov S.V."/>
            <person name="Kabanova A.P."/>
            <person name="Barannik A.P."/>
            <person name="Shneider M."/>
            <person name="Ignatov A.N."/>
            <person name="Miroshnikov K.A."/>
        </authorList>
    </citation>
    <scope>NUCLEOTIDE SEQUENCE [LARGE SCALE GENOMIC DNA]</scope>
    <source>
        <strain evidence="3">F131</strain>
    </source>
</reference>
<dbReference type="Proteomes" id="UP000237284">
    <property type="component" value="Chromosome"/>
</dbReference>
<dbReference type="EMBL" id="JACDRT010000006">
    <property type="protein sequence ID" value="MBA0159091.1"/>
    <property type="molecule type" value="Genomic_DNA"/>
</dbReference>
<evidence type="ECO:0000313" key="6">
    <source>
        <dbReference type="Proteomes" id="UP000584405"/>
    </source>
</evidence>
<reference evidence="2 6" key="2">
    <citation type="submission" date="2020-07" db="EMBL/GenBank/DDBJ databases">
        <title>Updated taxonomy of Pectobacterium genus in the CIRM-CFBP bacterial collection: when new species reveal old endemic population.</title>
        <authorList>
            <person name="Pedron J."/>
            <person name="Barny M.A."/>
            <person name="Portier P."/>
        </authorList>
    </citation>
    <scope>NUCLEOTIDE SEQUENCE [LARGE SCALE GENOMIC DNA]</scope>
    <source>
        <strain evidence="2 6">CFBP5669</strain>
    </source>
</reference>
<dbReference type="PANTHER" id="PTHR42779">
    <property type="entry name" value="PROTEIN YNJB"/>
    <property type="match status" value="1"/>
</dbReference>
<gene>
    <name evidence="4" type="ORF">F131LOC_000755</name>
    <name evidence="3" type="ORF">F131LOC_01803</name>
    <name evidence="2" type="ORF">H0253_09580</name>
</gene>
<feature type="signal peptide" evidence="1">
    <location>
        <begin position="1"/>
        <end position="20"/>
    </location>
</feature>
<keyword evidence="1" id="KW-0732">Signal</keyword>
<dbReference type="Gene3D" id="3.40.190.10">
    <property type="entry name" value="Periplasmic binding protein-like II"/>
    <property type="match status" value="1"/>
</dbReference>
<evidence type="ECO:0000313" key="3">
    <source>
        <dbReference type="EMBL" id="POY50255.1"/>
    </source>
</evidence>
<dbReference type="EMBL" id="CP065030">
    <property type="protein sequence ID" value="QPK15975.1"/>
    <property type="molecule type" value="Genomic_DNA"/>
</dbReference>
<reference evidence="4 5" key="3">
    <citation type="submission" date="2020-11" db="EMBL/GenBank/DDBJ databases">
        <title>Complete genome sequence of Pectobacterium versatile F131.</title>
        <authorList>
            <person name="Shirshikov F.V."/>
            <person name="Miroshnikov K."/>
            <person name="Toshakov S.V."/>
            <person name="Kabanova A.P."/>
            <person name="Barannik A.P."/>
            <person name="Shneider M."/>
            <person name="Ignatov A.N."/>
            <person name="Miroshnikov K.A."/>
            <person name="Mikhailova Y.V."/>
            <person name="Shelenkov A."/>
            <person name="Yanushevich Y.G."/>
            <person name="Evseev P.V."/>
        </authorList>
    </citation>
    <scope>NUCLEOTIDE SEQUENCE [LARGE SCALE GENOMIC DNA]</scope>
    <source>
        <strain evidence="4 5">F131</strain>
    </source>
</reference>
<name>A0A221T436_9GAMM</name>
<dbReference type="InterPro" id="IPR006059">
    <property type="entry name" value="SBP"/>
</dbReference>
<evidence type="ECO:0000313" key="4">
    <source>
        <dbReference type="EMBL" id="QPK15975.1"/>
    </source>
</evidence>
<evidence type="ECO:0000313" key="5">
    <source>
        <dbReference type="Proteomes" id="UP000237284"/>
    </source>
</evidence>
<dbReference type="AlphaFoldDB" id="A0A221T436"/>
<proteinExistence type="predicted"/>
<evidence type="ECO:0000313" key="2">
    <source>
        <dbReference type="EMBL" id="MBA0159091.1"/>
    </source>
</evidence>
<protein>
    <submittedName>
        <fullName evidence="3">ABC transporter substrate-binding protein</fullName>
    </submittedName>
    <submittedName>
        <fullName evidence="2">Extracellular solute-binding protein</fullName>
    </submittedName>
</protein>
<dbReference type="Proteomes" id="UP000584405">
    <property type="component" value="Unassembled WGS sequence"/>
</dbReference>
<dbReference type="GO" id="GO:0030313">
    <property type="term" value="C:cell envelope"/>
    <property type="evidence" value="ECO:0007669"/>
    <property type="project" value="UniProtKB-ARBA"/>
</dbReference>
<organism evidence="3">
    <name type="scientific">Pectobacterium versatile</name>
    <dbReference type="NCBI Taxonomy" id="2488639"/>
    <lineage>
        <taxon>Bacteria</taxon>
        <taxon>Pseudomonadati</taxon>
        <taxon>Pseudomonadota</taxon>
        <taxon>Gammaproteobacteria</taxon>
        <taxon>Enterobacterales</taxon>
        <taxon>Pectobacteriaceae</taxon>
        <taxon>Pectobacterium</taxon>
    </lineage>
</organism>
<evidence type="ECO:0000256" key="1">
    <source>
        <dbReference type="SAM" id="SignalP"/>
    </source>
</evidence>
<dbReference type="RefSeq" id="WP_005973362.1">
    <property type="nucleotide sequence ID" value="NZ_CAKLHY010000008.1"/>
</dbReference>
<dbReference type="EMBL" id="PDVW01000008">
    <property type="protein sequence ID" value="POY50255.1"/>
    <property type="molecule type" value="Genomic_DNA"/>
</dbReference>
<accession>A0A221T436</accession>